<evidence type="ECO:0000313" key="2">
    <source>
        <dbReference type="Proteomes" id="UP000317685"/>
    </source>
</evidence>
<gene>
    <name evidence="1" type="ORF">FHU34_114395</name>
</gene>
<reference evidence="1 2" key="1">
    <citation type="submission" date="2019-06" db="EMBL/GenBank/DDBJ databases">
        <title>Sequencing the genomes of 1000 actinobacteria strains.</title>
        <authorList>
            <person name="Klenk H.-P."/>
        </authorList>
    </citation>
    <scope>NUCLEOTIDE SEQUENCE [LARGE SCALE GENOMIC DNA]</scope>
    <source>
        <strain evidence="1 2">DSM 45885</strain>
    </source>
</reference>
<dbReference type="RefSeq" id="WP_244311786.1">
    <property type="nucleotide sequence ID" value="NZ_VIWZ01000001.1"/>
</dbReference>
<comment type="caution">
    <text evidence="1">The sequence shown here is derived from an EMBL/GenBank/DDBJ whole genome shotgun (WGS) entry which is preliminary data.</text>
</comment>
<dbReference type="EMBL" id="VIWZ01000001">
    <property type="protein sequence ID" value="TWG19020.1"/>
    <property type="molecule type" value="Genomic_DNA"/>
</dbReference>
<organism evidence="1 2">
    <name type="scientific">Micromonospora taraxaci</name>
    <dbReference type="NCBI Taxonomy" id="1316803"/>
    <lineage>
        <taxon>Bacteria</taxon>
        <taxon>Bacillati</taxon>
        <taxon>Actinomycetota</taxon>
        <taxon>Actinomycetes</taxon>
        <taxon>Micromonosporales</taxon>
        <taxon>Micromonosporaceae</taxon>
        <taxon>Micromonospora</taxon>
    </lineage>
</organism>
<proteinExistence type="predicted"/>
<protein>
    <submittedName>
        <fullName evidence="1">Uncharacterized protein</fullName>
    </submittedName>
</protein>
<sequence length="217" mass="24290">MSDWEHFVHEVPWFLRPGESAVVGEAQLWTRGSVDGLPELSALLASTTLTPVSVGGDAYELLAWGSSDDRRGWLCRPPHDVDSDSVAWTHKNFWRLCGGIVERFREPDTWWNNQNEVLTVNATHVRVADVLRDYAWLWEDDDLELSIHPDEYYAVAVEANGNLTLAHRDDGGLLLLAPDHALVNVTPLAGSPPYSLLTIDHVPSLADWIEVCASAWR</sequence>
<dbReference type="GeneID" id="300129880"/>
<dbReference type="Proteomes" id="UP000317685">
    <property type="component" value="Unassembled WGS sequence"/>
</dbReference>
<name>A0A561W572_9ACTN</name>
<accession>A0A561W572</accession>
<keyword evidence="2" id="KW-1185">Reference proteome</keyword>
<dbReference type="AlphaFoldDB" id="A0A561W572"/>
<evidence type="ECO:0000313" key="1">
    <source>
        <dbReference type="EMBL" id="TWG19020.1"/>
    </source>
</evidence>